<name>A0A0P0F511_BACT4</name>
<keyword evidence="1" id="KW-1133">Transmembrane helix</keyword>
<dbReference type="Proteomes" id="UP000440614">
    <property type="component" value="Unassembled WGS sequence"/>
</dbReference>
<dbReference type="EMBL" id="WCRY01000012">
    <property type="protein sequence ID" value="KAB4481280.1"/>
    <property type="molecule type" value="Genomic_DNA"/>
</dbReference>
<dbReference type="GeneID" id="60924823"/>
<dbReference type="Proteomes" id="UP000436858">
    <property type="component" value="Unassembled WGS sequence"/>
</dbReference>
<evidence type="ECO:0000313" key="9">
    <source>
        <dbReference type="EMBL" id="RHD90897.1"/>
    </source>
</evidence>
<organism evidence="4 14">
    <name type="scientific">Bacteroides thetaiotaomicron</name>
    <dbReference type="NCBI Taxonomy" id="818"/>
    <lineage>
        <taxon>Bacteria</taxon>
        <taxon>Pseudomonadati</taxon>
        <taxon>Bacteroidota</taxon>
        <taxon>Bacteroidia</taxon>
        <taxon>Bacteroidales</taxon>
        <taxon>Bacteroidaceae</taxon>
        <taxon>Bacteroides</taxon>
    </lineage>
</organism>
<evidence type="ECO:0000313" key="11">
    <source>
        <dbReference type="Proteomes" id="UP000284785"/>
    </source>
</evidence>
<evidence type="ECO:0000313" key="14">
    <source>
        <dbReference type="Proteomes" id="UP000440614"/>
    </source>
</evidence>
<dbReference type="Proteomes" id="UP000460317">
    <property type="component" value="Unassembled WGS sequence"/>
</dbReference>
<dbReference type="RefSeq" id="WP_008762597.1">
    <property type="nucleotide sequence ID" value="NZ_BAABXH010000002.1"/>
</dbReference>
<dbReference type="Pfam" id="PF06889">
    <property type="entry name" value="DUF1266"/>
    <property type="match status" value="1"/>
</dbReference>
<accession>A0A0P0F511</accession>
<evidence type="ECO:0000259" key="2">
    <source>
        <dbReference type="Pfam" id="PF06889"/>
    </source>
</evidence>
<feature type="transmembrane region" description="Helical" evidence="1">
    <location>
        <begin position="6"/>
        <end position="28"/>
    </location>
</feature>
<sequence>MTDMSWMPWVVGGVMVLSFLYMKVWPFVRTIIRAFRGPRFKSKSKLSVEQYKKLSIGSLYALQQGGYLNTLSLDIKDKLPTILGEWWGINNAHDARETLDDLCRKGYDYYFPFVYEAFLLDDENAQDDIFQQNMESQEDYEKAVGQLQNLKEVYEELIAYEVITSKEDIARYGVIGWDAGRINFVARACCDMKYISEMEAWNYIDKAYELAHSSFTSWHDMAMSYVIGRAIWGGTNAHNLGMKGMADDLLSNPKSPWVQIKW</sequence>
<dbReference type="EMBL" id="WCSB01000006">
    <property type="protein sequence ID" value="KAB4453235.1"/>
    <property type="molecule type" value="Genomic_DNA"/>
</dbReference>
<evidence type="ECO:0000313" key="7">
    <source>
        <dbReference type="EMBL" id="KAB4481280.1"/>
    </source>
</evidence>
<evidence type="ECO:0000313" key="3">
    <source>
        <dbReference type="EMBL" id="CUP50905.1"/>
    </source>
</evidence>
<keyword evidence="1" id="KW-0472">Membrane</keyword>
<evidence type="ECO:0000313" key="5">
    <source>
        <dbReference type="EMBL" id="KAB4453235.1"/>
    </source>
</evidence>
<dbReference type="EMBL" id="QSJP01000002">
    <property type="protein sequence ID" value="RHD90897.1"/>
    <property type="molecule type" value="Genomic_DNA"/>
</dbReference>
<proteinExistence type="predicted"/>
<dbReference type="Proteomes" id="UP001217776">
    <property type="component" value="Unassembled WGS sequence"/>
</dbReference>
<evidence type="ECO:0000313" key="6">
    <source>
        <dbReference type="EMBL" id="KAB4456098.1"/>
    </source>
</evidence>
<reference evidence="9 11" key="2">
    <citation type="submission" date="2018-08" db="EMBL/GenBank/DDBJ databases">
        <title>A genome reference for cultivated species of the human gut microbiota.</title>
        <authorList>
            <person name="Zou Y."/>
            <person name="Xue W."/>
            <person name="Luo G."/>
        </authorList>
    </citation>
    <scope>NUCLEOTIDE SEQUENCE [LARGE SCALE GENOMIC DNA]</scope>
    <source>
        <strain evidence="9 11">AM30-26</strain>
    </source>
</reference>
<evidence type="ECO:0000313" key="8">
    <source>
        <dbReference type="EMBL" id="MDC2238869.1"/>
    </source>
</evidence>
<dbReference type="EMBL" id="WCSY01000006">
    <property type="protein sequence ID" value="KAB4314192.1"/>
    <property type="molecule type" value="Genomic_DNA"/>
</dbReference>
<feature type="domain" description="DUF1266" evidence="2">
    <location>
        <begin position="83"/>
        <end position="262"/>
    </location>
</feature>
<accession>C6IPR5</accession>
<evidence type="ECO:0000313" key="13">
    <source>
        <dbReference type="Proteomes" id="UP000436858"/>
    </source>
</evidence>
<evidence type="ECO:0000313" key="10">
    <source>
        <dbReference type="Proteomes" id="UP000095576"/>
    </source>
</evidence>
<evidence type="ECO:0000313" key="4">
    <source>
        <dbReference type="EMBL" id="KAB4314192.1"/>
    </source>
</evidence>
<dbReference type="PATRIC" id="fig|818.23.peg.4772"/>
<protein>
    <submittedName>
        <fullName evidence="4">DUF1266 domain-containing protein</fullName>
    </submittedName>
    <submittedName>
        <fullName evidence="3">Protein of uncharacterized function (DUF1266)</fullName>
    </submittedName>
</protein>
<dbReference type="EMBL" id="WCRW01000007">
    <property type="protein sequence ID" value="KAB4456098.1"/>
    <property type="molecule type" value="Genomic_DNA"/>
</dbReference>
<dbReference type="Proteomes" id="UP000436825">
    <property type="component" value="Unassembled WGS sequence"/>
</dbReference>
<keyword evidence="1" id="KW-0812">Transmembrane</keyword>
<dbReference type="OMA" id="DGMHAPL"/>
<evidence type="ECO:0000313" key="15">
    <source>
        <dbReference type="Proteomes" id="UP000460317"/>
    </source>
</evidence>
<dbReference type="EMBL" id="JAQNVG010000065">
    <property type="protein sequence ID" value="MDC2238869.1"/>
    <property type="molecule type" value="Genomic_DNA"/>
</dbReference>
<dbReference type="EMBL" id="CZAP01000007">
    <property type="protein sequence ID" value="CUP50905.1"/>
    <property type="molecule type" value="Genomic_DNA"/>
</dbReference>
<evidence type="ECO:0000313" key="12">
    <source>
        <dbReference type="Proteomes" id="UP000436825"/>
    </source>
</evidence>
<dbReference type="Proteomes" id="UP000095576">
    <property type="component" value="Unassembled WGS sequence"/>
</dbReference>
<dbReference type="Proteomes" id="UP000284785">
    <property type="component" value="Unassembled WGS sequence"/>
</dbReference>
<dbReference type="KEGG" id="btho:Btheta7330_04635"/>
<gene>
    <name evidence="9" type="ORF">DW780_02735</name>
    <name evidence="3" type="ORF">ERS852511_02318</name>
    <name evidence="6" type="ORF">GAN75_12325</name>
    <name evidence="7" type="ORF">GAN91_13430</name>
    <name evidence="5" type="ORF">GAN93_08915</name>
    <name evidence="4" type="ORF">GAO51_07450</name>
    <name evidence="8" type="ORF">PO127_24295</name>
</gene>
<reference evidence="12 13" key="3">
    <citation type="journal article" date="2019" name="Nat. Med.">
        <title>A library of human gut bacterial isolates paired with longitudinal multiomics data enables mechanistic microbiome research.</title>
        <authorList>
            <person name="Poyet M."/>
            <person name="Groussin M."/>
            <person name="Gibbons S.M."/>
            <person name="Avila-Pacheco J."/>
            <person name="Jiang X."/>
            <person name="Kearney S.M."/>
            <person name="Perrotta A.R."/>
            <person name="Berdy B."/>
            <person name="Zhao S."/>
            <person name="Lieberman T.D."/>
            <person name="Swanson P.K."/>
            <person name="Smith M."/>
            <person name="Roesemann S."/>
            <person name="Alexander J.E."/>
            <person name="Rich S.A."/>
            <person name="Livny J."/>
            <person name="Vlamakis H."/>
            <person name="Clish C."/>
            <person name="Bullock K."/>
            <person name="Deik A."/>
            <person name="Scott J."/>
            <person name="Pierce K.A."/>
            <person name="Xavier R.J."/>
            <person name="Alm E.J."/>
        </authorList>
    </citation>
    <scope>NUCLEOTIDE SEQUENCE [LARGE SCALE GENOMIC DNA]</scope>
    <source>
        <strain evidence="6 12">BIOML-A160</strain>
        <strain evidence="7 13">BIOML-A162</strain>
        <strain evidence="5 15">BIOML-A165</strain>
        <strain evidence="4 14">BIOML-A188</strain>
    </source>
</reference>
<reference evidence="8" key="4">
    <citation type="submission" date="2022-10" db="EMBL/GenBank/DDBJ databases">
        <title>Human gut microbiome strain richness.</title>
        <authorList>
            <person name="Chen-Liaw A."/>
        </authorList>
    </citation>
    <scope>NUCLEOTIDE SEQUENCE</scope>
    <source>
        <strain evidence="8">1001283st1_A3_1001283B150304_161114</strain>
    </source>
</reference>
<evidence type="ECO:0000256" key="1">
    <source>
        <dbReference type="SAM" id="Phobius"/>
    </source>
</evidence>
<dbReference type="InterPro" id="IPR009677">
    <property type="entry name" value="DUF1266"/>
</dbReference>
<reference evidence="3 10" key="1">
    <citation type="submission" date="2015-09" db="EMBL/GenBank/DDBJ databases">
        <authorList>
            <consortium name="Pathogen Informatics"/>
        </authorList>
    </citation>
    <scope>NUCLEOTIDE SEQUENCE [LARGE SCALE GENOMIC DNA]</scope>
    <source>
        <strain evidence="3 10">2789STDY5834899</strain>
    </source>
</reference>
<dbReference type="AlphaFoldDB" id="A0A0P0F511"/>